<dbReference type="InterPro" id="IPR013783">
    <property type="entry name" value="Ig-like_fold"/>
</dbReference>
<dbReference type="EMBL" id="JACHFQ010000002">
    <property type="protein sequence ID" value="MBB5225262.1"/>
    <property type="molecule type" value="Genomic_DNA"/>
</dbReference>
<name>A0A7W8G7E6_9SPIR</name>
<dbReference type="RefSeq" id="WP_184657374.1">
    <property type="nucleotide sequence ID" value="NZ_CP031518.1"/>
</dbReference>
<dbReference type="Gene3D" id="2.60.40.10">
    <property type="entry name" value="Immunoglobulins"/>
    <property type="match status" value="2"/>
</dbReference>
<keyword evidence="2" id="KW-0732">Signal</keyword>
<evidence type="ECO:0000313" key="4">
    <source>
        <dbReference type="Proteomes" id="UP000518887"/>
    </source>
</evidence>
<evidence type="ECO:0000313" key="3">
    <source>
        <dbReference type="EMBL" id="MBB5225262.1"/>
    </source>
</evidence>
<accession>A0A7W8G7E6</accession>
<feature type="signal peptide" evidence="2">
    <location>
        <begin position="1"/>
        <end position="21"/>
    </location>
</feature>
<dbReference type="PROSITE" id="PS51257">
    <property type="entry name" value="PROKAR_LIPOPROTEIN"/>
    <property type="match status" value="1"/>
</dbReference>
<keyword evidence="4" id="KW-1185">Reference proteome</keyword>
<protein>
    <submittedName>
        <fullName evidence="3">Uncharacterized protein</fullName>
    </submittedName>
</protein>
<evidence type="ECO:0000256" key="2">
    <source>
        <dbReference type="SAM" id="SignalP"/>
    </source>
</evidence>
<sequence>MKRFTEIFAAGFIAFVLLALASCGESAGLGSTVDTEAPKLSIEYPPAAAAVKGTFVFAGTCSDDKGISRVEVSIKNLDTGVSYGKSLANVNNSLTWELSVNKENDSGFDLPDGKYQFEAIAYDKSGRSSGVSSRQFDIDNTPPVFVITKPGVDRKAFVSNGSLSKYGSLFTIDGTIADDHSIATMDVTVYDKNGNLVSTDPYSEQEISTTGGTSVTIARYIADGQDEVNKRYKEIYDYSEDADSSGNKIYSCTITIADSTKEYKNPGDSGSEGGNSTSVVYLYDDVYEDYMSAKKGAGLSVNDFRSVLNGTASDDSIKGKGLKDFSVNQVRTALANFAKDTTKIEDNSLSFSLNPNADPTYAISGFNLNYNEAGTAIAAGTNKAMGEQPLTIIVNAGLDQVNIDPKSLKVYIKKIIDADKAHITKKALNNSIADLVTKVSELEINLSNAVESSNSDAQKEAEAQLSVIDGWKLLLDNSKDTSSSDKTVTLSTSLPASNYIEANAYYAIVVTGCDKDGVKLSQTKNYGFMGTVSAVPPSANFTSPKELSYFANSKYSEGSETDKLVFTGTATENNAGMTLREITATLTVSDESTGQKVPGSIQITITGDSDNQWTEAGGLSCVYDEQTHTNLWTFIPSLCGEAYQKIMAEAEGLMYMYTVNIKVTGTSALTYEMTRSVHIDTTKPVVRITSVTPVVSGAEYFGAGDENTYINGSVSLKGSIEEPNLTEVKYDIWASTDLEKTLTAEDSILNELKTFTEGKINGSLGRIYTINQEIDTELITKFFISKEKIEKDQPIQAKIVVTAIDTVGNEGNYSSSDSNDGKDLIIYQETNRPKITLGNADSKITAKSGINVNSNLFGTTNNNKLSISVSDDDYIASYEIFICKEDDEFAAEANRIETPKKTSAALNYVLPEEEGGYKVKVVARDFIASEINTDQNNPTGIMTVGPFLIAVDSGAPTLNLSNPQNGTFVSRANGIDGGVKGTVSKREGTTITGFVYKSGDKEKKPLVNLETVVINKEAVNEVYDWSGIINKMPEKEQGESFKLEITATDIYGQYSIVTVNLGIDETAPTITLNADGEIVDGEEKVKTGARIIETNPNYSVKDGVNRYLVSGTWCDEYKEGTGDEARTVQGTGTSELYCAYATELENNQPKWIYLNGTETVTIGETTKEVPLPISGTAKSTAETSFNIYIPLTECGNFAYKIWGKDVAGNVTDPVVYSGISVDLGAPKITKTSGDLPKYVKKGETLTIAGSYEDSYGIKTLAVKALFKPFGETDFAEVTTGQHGYTLADTCTEDGKSGSFSITVNPASLKSEGEWKFDLTVTDLADRTASITNLSTIVDTVAPKGLHAMDKSNKDLYFRVGSNNNDDISSSDSSWVPAKDEDVGGKYSENTYGNANTIKIRGNFKDDGTGLAMIYYKVISSNSALDYDTLKGHANSFLANYSQSNDLGYTGYFAPLAADKIETKRVFFTSDNGKIGERTLDADGNGKDLTDEAGNKVYFLESSESIVNSKGETKYYTEIESNYDSVLSGFTEGINYLILVAVDNAGNAALDSVIADKEYLNASINVDTQVPEASGDDLGIKYTNGKANSTTEIKGKATDAAAGVRDIVISVNNKKINIGDTLENTETYGSLTIDSKTVVNGVSTWTWTAVLKNDKIFAGLAANTASQTFSVTATVTDNAGAGNSQSYGVASIIADNKVPTVELKTPTDRDTDIPGCQINGKISLEGTINDENVLPETAIAGIQYRKSDGESAWAEVPGINLSGNYTFKVKDFDTTTLEDGTYELRAVAVDKSGNTGYSDAQTVIISQDSDRPKVQINNLSNVGTASAPVYILKFGTKAQISGTIKDDDASSTAVVKEFIVSDSPITLAEDGTVSGNTGSFKVWTVSSGDWTFEPSDTVDGEKKIYFYVKDNFDKVFYTGNATLVSEKSTALAQPYFQFKTEDKVSNASYITYKSDGTAPTVSSTKVRVFSDAAGNNVLTDASGTAVADESLSGSVYLGGSKKQYVRFIVQAFDENGIASMQFKISGINKADSTKKEIELSTPSNWNGKDGKSKDSPAEWISDVVDISQFATGSVSCTAVAMDTSDLPGNTTPTFNVDNTPPNINISSPKSTDELTGKISFSGTSIDLESGTEKTAWLIPSTDQAGSSDTALALLVDDSGKSLWNNTYDAGKSESTWQFTLSNELIAYDNSNYAGSNIADGVYTLPFYVMAEDKLGNIAIKKDFTFMHNPDGDRPKTEVIYPNETSYGKNAAGKTENHVTLSGSIRISGSAIIPSGTTTVAAVYLQIDKGSATTSGSTTTINYTTGKDYIESLTKNGQKVYTVYKKTAAETNLGKTFQFADSSSVADWWGIKAEKTAAWSCTINAKEEMKPANNELTYIRFRACAVNEEGKVGTWTPWYNINIDNDAPSQTATMYQFETTQPSSGCVASTILAENNIKARNVYEGDMYLKGDWYLAIKVRDNSSIDTTKTTVTGKNSSPTYYASTVTGDTNEAKEQYLFIKVERSETYTVSVSDGENTVKNVYYLNRDDTAPTIESVYKGSDSTATANHLAEYKAEDVKINAVEDNDYIYALGGRATESGSGFKRLVFYYVRANATDGRSYTKPVVLDPMITTGEADSKEAISGLTDRTFTQESTEYHLYSKEVAGKLCADGYTFTPTAAADITGNSHIRKGGLIEAGGVLRRIDDIDTTNGKVTFDTDTGVRTETSTTVYFPYAQVVDNTVGEGVQNSTGKDFTFKSDSPDDGDGMPEAVKGNSSSGYSWEATVHSSNMPDGPCALVVLAFDAAGNVSGKTYSMNIQNRAPRLAKVFLGTDLNSNNVWAADEFVGYNLYNAYSVGTGVQTRSVIATTEVKEKQSIKTADFGSAFQIKDKLAVISEFVGGNGDISMVYKKDAATTDSVPASGTGAGTLAAADAKVSATTAALITSLIGAGDKIGTVSYHSSNTSTSLKGFTLTSEEVAGLASTETLSAENGNLTGVNASFTFWDSTDEGASQSCVLHISDLTLALVDATPPNVVINPFYWDSAENNSLYNNSKTNGHIELESDWMTTSTYSTNNTAANKNAEYDRDPKVSGKIIFTGTAYDDHTLQNLKFTLSRPVTTNGNTTETAFTGFANVPMATYNPNSTDATYVANEGWSALSGNSGSAVSAGGKYEWTISRTSTTEEINARKYGDTCYLSQKGHKIYWTITIDTEQINGVAAKDVKLTVTATDLSNLTSANATSTNSYPASGMTDAKTNHVPVYQMDVVPYITKLYTRLSHNAGEEFARSATGRYSVNKAETFRLFGFNLDKSETGVGNNKTVKTTVTFTPDGATTGTALDVSIPVETDTEDKEILDKSELGSHIKVAAANATTKGSLKVTVNGVVSLNNDNVDPSFTDNDTKAYNSQANGITNNLLNDDVKIYLWTTGVFDTIMSGHGANVTSPMMKFDPSGNYYISYGQGANLFAINKYYKDSTNTYKNDDRTLDMCYNKYHNTNVAYDTDGNIYGVATNTDRINTSSGSATSFTFFSRALGKLIDGNTDNNSYKAGNYYNGSNKRRLELSHYGGISNTDDDTGTYNINRVQRPKLTVSGNTSSAKVYMAYYDASANNVKFRYGTVTGTEYYTRDYNYYSQEYTYTRNDKMTGGIANDLSGNGTDSGTNASSASGYHLIATSSTTYKGGAYTAVGYASNGDAVVAWYDASNRQLVFSYNTAANIAKTTFNNGSPNAETTAAQTAWQTNAVVIDSDYAGWYVDLAVDGDGGVHIAYYKSSTGDLKYAYIEKYDEAKRNGKLNTSKVKVVTVDSYLSVGTNITINVKGSVPYIYYYNTSANQTTNSIKVAWQEKSTLGNGAVNDKFTGNWECMTIPTANIPNDATVSGGVPTAGTFANKVILGYMTDQYFEKAELQ</sequence>
<organism evidence="3 4">
    <name type="scientific">Treponema ruminis</name>
    <dbReference type="NCBI Taxonomy" id="744515"/>
    <lineage>
        <taxon>Bacteria</taxon>
        <taxon>Pseudomonadati</taxon>
        <taxon>Spirochaetota</taxon>
        <taxon>Spirochaetia</taxon>
        <taxon>Spirochaetales</taxon>
        <taxon>Treponemataceae</taxon>
        <taxon>Treponema</taxon>
    </lineage>
</organism>
<evidence type="ECO:0000256" key="1">
    <source>
        <dbReference type="SAM" id="MobiDB-lite"/>
    </source>
</evidence>
<feature type="region of interest" description="Disordered" evidence="1">
    <location>
        <begin position="2727"/>
        <end position="2755"/>
    </location>
</feature>
<reference evidence="3 4" key="1">
    <citation type="submission" date="2020-08" db="EMBL/GenBank/DDBJ databases">
        <title>Genomic Encyclopedia of Type Strains, Phase IV (KMG-IV): sequencing the most valuable type-strain genomes for metagenomic binning, comparative biology and taxonomic classification.</title>
        <authorList>
            <person name="Goeker M."/>
        </authorList>
    </citation>
    <scope>NUCLEOTIDE SEQUENCE [LARGE SCALE GENOMIC DNA]</scope>
    <source>
        <strain evidence="3 4">DSM 103462</strain>
    </source>
</reference>
<proteinExistence type="predicted"/>
<comment type="caution">
    <text evidence="3">The sequence shown here is derived from an EMBL/GenBank/DDBJ whole genome shotgun (WGS) entry which is preliminary data.</text>
</comment>
<feature type="chain" id="PRO_5030712979" evidence="2">
    <location>
        <begin position="22"/>
        <end position="3879"/>
    </location>
</feature>
<gene>
    <name evidence="3" type="ORF">HNP76_000606</name>
</gene>
<dbReference type="Proteomes" id="UP000518887">
    <property type="component" value="Unassembled WGS sequence"/>
</dbReference>